<protein>
    <recommendedName>
        <fullName evidence="7">WAP domain-containing protein</fullName>
    </recommendedName>
</protein>
<dbReference type="PANTHER" id="PTHR19441:SF30">
    <property type="entry name" value="ELAFIN"/>
    <property type="match status" value="1"/>
</dbReference>
<dbReference type="Ensembl" id="ENSLLTT00000000149.1">
    <property type="protein sequence ID" value="ENSLLTP00000000144.1"/>
    <property type="gene ID" value="ENSLLTG00000000118.1"/>
</dbReference>
<evidence type="ECO:0000256" key="1">
    <source>
        <dbReference type="ARBA" id="ARBA00002473"/>
    </source>
</evidence>
<evidence type="ECO:0000256" key="2">
    <source>
        <dbReference type="ARBA" id="ARBA00022529"/>
    </source>
</evidence>
<dbReference type="GO" id="GO:0005615">
    <property type="term" value="C:extracellular space"/>
    <property type="evidence" value="ECO:0007669"/>
    <property type="project" value="TreeGrafter"/>
</dbReference>
<keyword evidence="2" id="KW-0929">Antimicrobial</keyword>
<comment type="function">
    <text evidence="1">Damages membranes of susceptible bacteria. Has no hemolytic activity. Not toxic to mice. Does not inhibit the proteinases elastase and cathepsin G.</text>
</comment>
<evidence type="ECO:0000256" key="5">
    <source>
        <dbReference type="ARBA" id="ARBA00023157"/>
    </source>
</evidence>
<reference evidence="8" key="1">
    <citation type="submission" date="2025-08" db="UniProtKB">
        <authorList>
            <consortium name="Ensembl"/>
        </authorList>
    </citation>
    <scope>IDENTIFICATION</scope>
</reference>
<organism evidence="8 9">
    <name type="scientific">Laticauda laticaudata</name>
    <name type="common">Blue-ringed sea krait</name>
    <name type="synonym">Blue-lipped sea krait</name>
    <dbReference type="NCBI Taxonomy" id="8630"/>
    <lineage>
        <taxon>Eukaryota</taxon>
        <taxon>Metazoa</taxon>
        <taxon>Chordata</taxon>
        <taxon>Craniata</taxon>
        <taxon>Vertebrata</taxon>
        <taxon>Euteleostomi</taxon>
        <taxon>Lepidosauria</taxon>
        <taxon>Squamata</taxon>
        <taxon>Bifurcata</taxon>
        <taxon>Unidentata</taxon>
        <taxon>Episquamata</taxon>
        <taxon>Toxicofera</taxon>
        <taxon>Serpentes</taxon>
        <taxon>Colubroidea</taxon>
        <taxon>Elapidae</taxon>
        <taxon>Laticaudinae</taxon>
        <taxon>Laticauda</taxon>
    </lineage>
</organism>
<evidence type="ECO:0000256" key="6">
    <source>
        <dbReference type="ARBA" id="ARBA00035122"/>
    </source>
</evidence>
<keyword evidence="9" id="KW-1185">Reference proteome</keyword>
<keyword evidence="5" id="KW-1015">Disulfide bond</keyword>
<dbReference type="GO" id="GO:0045087">
    <property type="term" value="P:innate immune response"/>
    <property type="evidence" value="ECO:0007669"/>
    <property type="project" value="TreeGrafter"/>
</dbReference>
<dbReference type="PRINTS" id="PR00003">
    <property type="entry name" value="4DISULPHCORE"/>
</dbReference>
<reference evidence="8" key="2">
    <citation type="submission" date="2025-09" db="UniProtKB">
        <authorList>
            <consortium name="Ensembl"/>
        </authorList>
    </citation>
    <scope>IDENTIFICATION</scope>
</reference>
<name>A0A8C5R9L3_LATLA</name>
<dbReference type="SUPFAM" id="SSF57256">
    <property type="entry name" value="Elafin-like"/>
    <property type="match status" value="1"/>
</dbReference>
<dbReference type="GO" id="GO:0004867">
    <property type="term" value="F:serine-type endopeptidase inhibitor activity"/>
    <property type="evidence" value="ECO:0007669"/>
    <property type="project" value="TreeGrafter"/>
</dbReference>
<dbReference type="InterPro" id="IPR008197">
    <property type="entry name" value="WAP_dom"/>
</dbReference>
<dbReference type="FunFam" id="4.10.75.10:FF:000001">
    <property type="entry name" value="Anosmin 1"/>
    <property type="match status" value="1"/>
</dbReference>
<dbReference type="Gene3D" id="4.10.75.10">
    <property type="entry name" value="Elafin-like"/>
    <property type="match status" value="1"/>
</dbReference>
<keyword evidence="3" id="KW-0732">Signal</keyword>
<dbReference type="InterPro" id="IPR050514">
    <property type="entry name" value="WAP_four-disulfide_core"/>
</dbReference>
<dbReference type="SMART" id="SM00217">
    <property type="entry name" value="WAP"/>
    <property type="match status" value="1"/>
</dbReference>
<accession>A0A8C5R9L3</accession>
<dbReference type="AlphaFoldDB" id="A0A8C5R9L3"/>
<evidence type="ECO:0000259" key="7">
    <source>
        <dbReference type="PROSITE" id="PS51390"/>
    </source>
</evidence>
<evidence type="ECO:0000256" key="3">
    <source>
        <dbReference type="ARBA" id="ARBA00022729"/>
    </source>
</evidence>
<dbReference type="GeneTree" id="ENSGT01030000237490"/>
<proteinExistence type="inferred from homology"/>
<dbReference type="GO" id="GO:0019731">
    <property type="term" value="P:antibacterial humoral response"/>
    <property type="evidence" value="ECO:0007669"/>
    <property type="project" value="TreeGrafter"/>
</dbReference>
<sequence length="51" mass="5501">MFSFAGKPGQCPQIRPGTIGLCAQLCENDWQCTGQEKCCFNGCGVQCMDPV</sequence>
<dbReference type="PANTHER" id="PTHR19441">
    <property type="entry name" value="WHEY ACDIC PROTEIN WAP"/>
    <property type="match status" value="1"/>
</dbReference>
<evidence type="ECO:0000313" key="9">
    <source>
        <dbReference type="Proteomes" id="UP000694406"/>
    </source>
</evidence>
<keyword evidence="4" id="KW-0044">Antibiotic</keyword>
<dbReference type="Pfam" id="PF00095">
    <property type="entry name" value="WAP"/>
    <property type="match status" value="1"/>
</dbReference>
<comment type="similarity">
    <text evidence="6">Belongs to the venom waprin family.</text>
</comment>
<dbReference type="Proteomes" id="UP000694406">
    <property type="component" value="Unplaced"/>
</dbReference>
<dbReference type="PROSITE" id="PS51390">
    <property type="entry name" value="WAP"/>
    <property type="match status" value="1"/>
</dbReference>
<dbReference type="InterPro" id="IPR036645">
    <property type="entry name" value="Elafin-like_sf"/>
</dbReference>
<evidence type="ECO:0000313" key="8">
    <source>
        <dbReference type="Ensembl" id="ENSLLTP00000000144.1"/>
    </source>
</evidence>
<evidence type="ECO:0000256" key="4">
    <source>
        <dbReference type="ARBA" id="ARBA00023022"/>
    </source>
</evidence>
<dbReference type="CDD" id="cd00199">
    <property type="entry name" value="WAP"/>
    <property type="match status" value="1"/>
</dbReference>
<feature type="domain" description="WAP" evidence="7">
    <location>
        <begin position="4"/>
        <end position="51"/>
    </location>
</feature>